<dbReference type="AlphaFoldDB" id="D2MNY3"/>
<comment type="caution">
    <text evidence="1">The sequence shown here is derived from an EMBL/GenBank/DDBJ whole genome shotgun (WGS) entry which is preliminary data.</text>
</comment>
<gene>
    <name evidence="1" type="ORF">HMPREF9013_0676</name>
</gene>
<reference evidence="2" key="1">
    <citation type="submission" date="2009-12" db="EMBL/GenBank/DDBJ databases">
        <title>Sequence of Clostridiales genomosp. BVAB3 str. UPII9-5.</title>
        <authorList>
            <person name="Madupu R."/>
            <person name="Durkin A.S."/>
            <person name="Torralba M."/>
            <person name="Methe B."/>
            <person name="Sutton G.G."/>
            <person name="Strausberg R.L."/>
            <person name="Nelson K.E."/>
        </authorList>
    </citation>
    <scope>NUCLEOTIDE SEQUENCE [LARGE SCALE GENOMIC DNA]</scope>
    <source>
        <strain evidence="2">W1219</strain>
    </source>
</reference>
<name>D2MNY3_9FIRM</name>
<sequence length="46" mass="5497">MVILPTTDLREDIFEWKESFFSIRTNFPNGNRAYMEEKVCSKQLVL</sequence>
<dbReference type="EMBL" id="ADFR01000007">
    <property type="protein sequence ID" value="EFC05752.1"/>
    <property type="molecule type" value="Genomic_DNA"/>
</dbReference>
<accession>D2MNY3</accession>
<evidence type="ECO:0000313" key="2">
    <source>
        <dbReference type="Proteomes" id="UP000005017"/>
    </source>
</evidence>
<organism evidence="1 2">
    <name type="scientific">Bulleidia extructa W1219</name>
    <dbReference type="NCBI Taxonomy" id="679192"/>
    <lineage>
        <taxon>Bacteria</taxon>
        <taxon>Bacillati</taxon>
        <taxon>Bacillota</taxon>
        <taxon>Erysipelotrichia</taxon>
        <taxon>Erysipelotrichales</taxon>
        <taxon>Erysipelotrichaceae</taxon>
        <taxon>Bulleidia</taxon>
    </lineage>
</organism>
<dbReference type="Proteomes" id="UP000005017">
    <property type="component" value="Unassembled WGS sequence"/>
</dbReference>
<dbReference type="STRING" id="679192.HMPREF9013_0676"/>
<keyword evidence="2" id="KW-1185">Reference proteome</keyword>
<evidence type="ECO:0000313" key="1">
    <source>
        <dbReference type="EMBL" id="EFC05752.1"/>
    </source>
</evidence>
<protein>
    <submittedName>
        <fullName evidence="1">Uncharacterized protein</fullName>
    </submittedName>
</protein>
<proteinExistence type="predicted"/>